<evidence type="ECO:0000256" key="2">
    <source>
        <dbReference type="ARBA" id="ARBA00023315"/>
    </source>
</evidence>
<evidence type="ECO:0000313" key="4">
    <source>
        <dbReference type="EMBL" id="TQN51488.1"/>
    </source>
</evidence>
<dbReference type="InterPro" id="IPR000182">
    <property type="entry name" value="GNAT_dom"/>
</dbReference>
<dbReference type="InterPro" id="IPR050680">
    <property type="entry name" value="YpeA/RimI_acetyltransf"/>
</dbReference>
<gene>
    <name evidence="4" type="primary">yycN</name>
    <name evidence="4" type="ORF">DLNHIDIE_01361</name>
</gene>
<dbReference type="PANTHER" id="PTHR43420:SF51">
    <property type="entry name" value="PEPTIDYL-LYSINE N-ACETYLTRANSFERASE YIAC"/>
    <property type="match status" value="1"/>
</dbReference>
<dbReference type="SUPFAM" id="SSF55729">
    <property type="entry name" value="Acyl-CoA N-acyltransferases (Nat)"/>
    <property type="match status" value="1"/>
</dbReference>
<dbReference type="RefSeq" id="WP_246864982.1">
    <property type="nucleotide sequence ID" value="NZ_SZUV01000001.1"/>
</dbReference>
<evidence type="ECO:0000259" key="3">
    <source>
        <dbReference type="PROSITE" id="PS51186"/>
    </source>
</evidence>
<dbReference type="Proteomes" id="UP000315403">
    <property type="component" value="Unassembled WGS sequence"/>
</dbReference>
<dbReference type="EC" id="2.3.1.-" evidence="4"/>
<evidence type="ECO:0000313" key="5">
    <source>
        <dbReference type="Proteomes" id="UP000315403"/>
    </source>
</evidence>
<evidence type="ECO:0000256" key="1">
    <source>
        <dbReference type="ARBA" id="ARBA00022679"/>
    </source>
</evidence>
<keyword evidence="1 4" id="KW-0808">Transferase</keyword>
<dbReference type="PROSITE" id="PS51186">
    <property type="entry name" value="GNAT"/>
    <property type="match status" value="1"/>
</dbReference>
<feature type="domain" description="N-acetyltransferase" evidence="3">
    <location>
        <begin position="24"/>
        <end position="157"/>
    </location>
</feature>
<dbReference type="CDD" id="cd04301">
    <property type="entry name" value="NAT_SF"/>
    <property type="match status" value="1"/>
</dbReference>
<sequence>MIDPIHKISYVAMPAEYISSFTAALIKHHSTQLRQAMNCSEEMAQLITMQQIQELQKKKHEPSHQYLVAAQWQRDIIGGAWYYAPPKQVAILQWLMIEPAFQGQGHGKRLLAHVIAQSCSAESVGLALHVFIANHKSVSLYEGMGFSDVGKEMYLTW</sequence>
<dbReference type="AlphaFoldDB" id="A0A543Q5A0"/>
<dbReference type="Gene3D" id="3.40.630.30">
    <property type="match status" value="1"/>
</dbReference>
<protein>
    <submittedName>
        <fullName evidence="4">Putative N-acetyltransferase YycN</fullName>
        <ecNumber evidence="4">2.3.1.-</ecNumber>
    </submittedName>
</protein>
<dbReference type="EMBL" id="SZUV01000001">
    <property type="protein sequence ID" value="TQN51488.1"/>
    <property type="molecule type" value="Genomic_DNA"/>
</dbReference>
<name>A0A543Q5A0_ACITH</name>
<dbReference type="Pfam" id="PF00583">
    <property type="entry name" value="Acetyltransf_1"/>
    <property type="match status" value="1"/>
</dbReference>
<dbReference type="PANTHER" id="PTHR43420">
    <property type="entry name" value="ACETYLTRANSFERASE"/>
    <property type="match status" value="1"/>
</dbReference>
<dbReference type="GO" id="GO:0016747">
    <property type="term" value="F:acyltransferase activity, transferring groups other than amino-acyl groups"/>
    <property type="evidence" value="ECO:0007669"/>
    <property type="project" value="InterPro"/>
</dbReference>
<keyword evidence="2 4" id="KW-0012">Acyltransferase</keyword>
<reference evidence="4 5" key="1">
    <citation type="submission" date="2019-03" db="EMBL/GenBank/DDBJ databases">
        <title>New insights into Acidothiobacillus thiooxidans sulfur metabolism through coupled gene expression, solution geochemistry, microscopy and spectroscopy analyses.</title>
        <authorList>
            <person name="Camacho D."/>
            <person name="Frazao R."/>
            <person name="Fouillen A."/>
            <person name="Nanci A."/>
            <person name="Lang B.F."/>
            <person name="Apte S.C."/>
            <person name="Baron C."/>
            <person name="Warren L.A."/>
        </authorList>
    </citation>
    <scope>NUCLEOTIDE SEQUENCE [LARGE SCALE GENOMIC DNA]</scope>
    <source>
        <strain evidence="4 5">ATCC 19377</strain>
    </source>
</reference>
<dbReference type="InterPro" id="IPR016181">
    <property type="entry name" value="Acyl_CoA_acyltransferase"/>
</dbReference>
<organism evidence="4 5">
    <name type="scientific">Acidithiobacillus thiooxidans ATCC 19377</name>
    <dbReference type="NCBI Taxonomy" id="637390"/>
    <lineage>
        <taxon>Bacteria</taxon>
        <taxon>Pseudomonadati</taxon>
        <taxon>Pseudomonadota</taxon>
        <taxon>Acidithiobacillia</taxon>
        <taxon>Acidithiobacillales</taxon>
        <taxon>Acidithiobacillaceae</taxon>
        <taxon>Acidithiobacillus</taxon>
    </lineage>
</organism>
<comment type="caution">
    <text evidence="4">The sequence shown here is derived from an EMBL/GenBank/DDBJ whole genome shotgun (WGS) entry which is preliminary data.</text>
</comment>
<proteinExistence type="predicted"/>
<accession>A0A543Q5A0</accession>